<dbReference type="InterPro" id="IPR051816">
    <property type="entry name" value="Glycosyl_Hydrolase_31"/>
</dbReference>
<dbReference type="InterPro" id="IPR025887">
    <property type="entry name" value="Glyco_hydro_31_N_dom"/>
</dbReference>
<organism evidence="6 7">
    <name type="scientific">Flavivirga amylovorans</name>
    <dbReference type="NCBI Taxonomy" id="870486"/>
    <lineage>
        <taxon>Bacteria</taxon>
        <taxon>Pseudomonadati</taxon>
        <taxon>Bacteroidota</taxon>
        <taxon>Flavobacteriia</taxon>
        <taxon>Flavobacteriales</taxon>
        <taxon>Flavobacteriaceae</taxon>
        <taxon>Flavivirga</taxon>
    </lineage>
</organism>
<reference evidence="6" key="1">
    <citation type="submission" date="2023-07" db="EMBL/GenBank/DDBJ databases">
        <title>Two novel species in the genus Flavivirga.</title>
        <authorList>
            <person name="Kwon K."/>
        </authorList>
    </citation>
    <scope>NUCLEOTIDE SEQUENCE</scope>
    <source>
        <strain evidence="6">KACC 14157</strain>
    </source>
</reference>
<comment type="similarity">
    <text evidence="1 2">Belongs to the glycosyl hydrolase 31 family.</text>
</comment>
<protein>
    <submittedName>
        <fullName evidence="6">Glycoside hydrolase family 31 protein</fullName>
    </submittedName>
</protein>
<dbReference type="CDD" id="cd14752">
    <property type="entry name" value="GH31_N"/>
    <property type="match status" value="1"/>
</dbReference>
<dbReference type="Pfam" id="PF13802">
    <property type="entry name" value="Gal_mutarotas_2"/>
    <property type="match status" value="1"/>
</dbReference>
<dbReference type="GO" id="GO:0016787">
    <property type="term" value="F:hydrolase activity"/>
    <property type="evidence" value="ECO:0007669"/>
    <property type="project" value="UniProtKB-KW"/>
</dbReference>
<name>A0ABT8WXP5_9FLAO</name>
<evidence type="ECO:0000313" key="7">
    <source>
        <dbReference type="Proteomes" id="UP001176891"/>
    </source>
</evidence>
<evidence type="ECO:0000259" key="4">
    <source>
        <dbReference type="Pfam" id="PF13802"/>
    </source>
</evidence>
<feature type="domain" description="Glycosyl hydrolase family 31 C-terminal" evidence="5">
    <location>
        <begin position="575"/>
        <end position="662"/>
    </location>
</feature>
<evidence type="ECO:0000259" key="5">
    <source>
        <dbReference type="Pfam" id="PF21365"/>
    </source>
</evidence>
<dbReference type="Gene3D" id="3.20.20.80">
    <property type="entry name" value="Glycosidases"/>
    <property type="match status" value="1"/>
</dbReference>
<dbReference type="RefSeq" id="WP_303280793.1">
    <property type="nucleotide sequence ID" value="NZ_BAABCZ010000016.1"/>
</dbReference>
<dbReference type="SUPFAM" id="SSF51445">
    <property type="entry name" value="(Trans)glycosidases"/>
    <property type="match status" value="1"/>
</dbReference>
<dbReference type="InterPro" id="IPR011013">
    <property type="entry name" value="Gal_mutarotase_sf_dom"/>
</dbReference>
<dbReference type="Proteomes" id="UP001176891">
    <property type="component" value="Unassembled WGS sequence"/>
</dbReference>
<dbReference type="SUPFAM" id="SSF74650">
    <property type="entry name" value="Galactose mutarotase-like"/>
    <property type="match status" value="1"/>
</dbReference>
<sequence length="796" mass="91470">MNHSKFVILLYLVLIKTSLAQNEDRKFEHVKGTDQGLEVFVSDGKYDIQFYTNHIVETTFIPKGEAVKGTSHAVILRPQEINIVPVITNNESVFYTNGLEVKIQHQPFQIFYSYKGNSVISEKAGYIKNDSLETIQFNLKKDEVLYGGGARALGMNRRGNRLQLYNKADYGYEIQSELMNFTLPIVMSSNKYMVHFDNAPIGFLDLDSKKDNTLNYETVSGRKTYQIIVGDTWYDIINNYTKLTGKQPMLPRWALGNFSSRFGYHSQQETEATISKFKDHSVPVDAIILDLYWFGKEIQGTMGNLEVFRDSFPDFEGMVSRLKGQGVKVITITEPFVLTTSKRWEEAVKEDVLAKDSIGNPYTYDFYFGNTGLIDIYKPKAEQWFWNIYKGLANMGIAGIWGDLGEPEVHPENLIHETGTADEVHNIYGHDWARLIHEGYARDFPNKRPFILMRAGYSGSQRYGLVPWSGDVNRTWGGLQSQPEIALQMGMQGLGYMHSDLGGFAGANLDDELYVRWLQYGVFQPIYRPHAQEEVPSEPVFRSHKALALAKEAIELRYKLLPYNYNLVYQNNQKGIPLMRPLFFEESDNIALYDYAETYLWGQDFLVSPILEANRQEQLVYFPKVSNWFDFYTDKKIKGGQTVSVKTNKHSIPTFVRAGAFITMAKPMQSTELYDANSLETHYYHDTSVKRSKRYIYNDDGKTANAFEKECYELLELKAEQKKAYLKIEFKAETGTKYETSIKQIELIIHNIEEAPKRIKVNGKKALGNWSVDTKILSIPVIWNTSEEKEIKIKLK</sequence>
<evidence type="ECO:0000256" key="1">
    <source>
        <dbReference type="ARBA" id="ARBA00007806"/>
    </source>
</evidence>
<comment type="caution">
    <text evidence="6">The sequence shown here is derived from an EMBL/GenBank/DDBJ whole genome shotgun (WGS) entry which is preliminary data.</text>
</comment>
<dbReference type="InterPro" id="IPR013780">
    <property type="entry name" value="Glyco_hydro_b"/>
</dbReference>
<feature type="domain" description="Glycoside hydrolase family 31 TIM barrel" evidence="3">
    <location>
        <begin position="248"/>
        <end position="567"/>
    </location>
</feature>
<feature type="domain" description="Glycoside hydrolase family 31 N-terminal" evidence="4">
    <location>
        <begin position="47"/>
        <end position="199"/>
    </location>
</feature>
<keyword evidence="2" id="KW-0326">Glycosidase</keyword>
<dbReference type="InterPro" id="IPR048395">
    <property type="entry name" value="Glyco_hydro_31_C"/>
</dbReference>
<dbReference type="SUPFAM" id="SSF51011">
    <property type="entry name" value="Glycosyl hydrolase domain"/>
    <property type="match status" value="1"/>
</dbReference>
<dbReference type="Gene3D" id="2.60.40.1180">
    <property type="entry name" value="Golgi alpha-mannosidase II"/>
    <property type="match status" value="2"/>
</dbReference>
<accession>A0ABT8WXP5</accession>
<gene>
    <name evidence="6" type="ORF">Q4Q39_02545</name>
</gene>
<dbReference type="PANTHER" id="PTHR43863">
    <property type="entry name" value="HYDROLASE, PUTATIVE (AFU_ORTHOLOGUE AFUA_1G03140)-RELATED"/>
    <property type="match status" value="1"/>
</dbReference>
<dbReference type="InterPro" id="IPR000322">
    <property type="entry name" value="Glyco_hydro_31_TIM"/>
</dbReference>
<dbReference type="CDD" id="cd06598">
    <property type="entry name" value="GH31_transferase_CtsZ"/>
    <property type="match status" value="1"/>
</dbReference>
<evidence type="ECO:0000256" key="2">
    <source>
        <dbReference type="RuleBase" id="RU361185"/>
    </source>
</evidence>
<proteinExistence type="inferred from homology"/>
<dbReference type="EMBL" id="JAUOEM010000001">
    <property type="protein sequence ID" value="MDO5986272.1"/>
    <property type="molecule type" value="Genomic_DNA"/>
</dbReference>
<dbReference type="PANTHER" id="PTHR43863:SF2">
    <property type="entry name" value="MALTASE-GLUCOAMYLASE"/>
    <property type="match status" value="1"/>
</dbReference>
<evidence type="ECO:0000259" key="3">
    <source>
        <dbReference type="Pfam" id="PF01055"/>
    </source>
</evidence>
<dbReference type="Gene3D" id="2.60.40.1760">
    <property type="entry name" value="glycosyl hydrolase (family 31)"/>
    <property type="match status" value="1"/>
</dbReference>
<keyword evidence="7" id="KW-1185">Reference proteome</keyword>
<keyword evidence="2 6" id="KW-0378">Hydrolase</keyword>
<dbReference type="InterPro" id="IPR017853">
    <property type="entry name" value="GH"/>
</dbReference>
<dbReference type="Pfam" id="PF01055">
    <property type="entry name" value="Glyco_hydro_31_2nd"/>
    <property type="match status" value="1"/>
</dbReference>
<evidence type="ECO:0000313" key="6">
    <source>
        <dbReference type="EMBL" id="MDO5986272.1"/>
    </source>
</evidence>
<dbReference type="Pfam" id="PF21365">
    <property type="entry name" value="Glyco_hydro_31_3rd"/>
    <property type="match status" value="1"/>
</dbReference>